<evidence type="ECO:0000256" key="1">
    <source>
        <dbReference type="SAM" id="MobiDB-lite"/>
    </source>
</evidence>
<protein>
    <recommendedName>
        <fullName evidence="5">Peptidase C39-like domain-containing protein</fullName>
    </recommendedName>
</protein>
<feature type="chain" id="PRO_5016959825" description="Peptidase C39-like domain-containing protein" evidence="2">
    <location>
        <begin position="27"/>
        <end position="242"/>
    </location>
</feature>
<gene>
    <name evidence="3" type="ORF">DWV06_01135</name>
</gene>
<proteinExistence type="predicted"/>
<sequence length="242" mass="27303">MKLSKKTLCFILCFTFLFGTSSNVHASTYNQKKSQTSFSSITVKDLDSMNTDELNAYIDFVKNSRDSFTSNSKHSSATVMSAPNPSDGNPLSLAWIAAAKIAKKMGYKCSGTLVEYSALNKPYGEGLGQNGLLTKAIKKKPAYKKLIKRLKKNQKSYKSRGIVFKKGDLFYALHKVHIEVNGDYRLPYLVTVTDTFDFCYMKGYGDSKNMEAIFKKYVNNWGWLSQQMHALHKIPVRITFTS</sequence>
<reference evidence="3 4" key="1">
    <citation type="submission" date="2018-07" db="EMBL/GenBank/DDBJ databases">
        <title>Anaerosacharophilus polymeroproducens gen. nov. sp. nov., an anaerobic bacterium isolated from salt field.</title>
        <authorList>
            <person name="Kim W."/>
            <person name="Yang S.-H."/>
            <person name="Oh J."/>
            <person name="Lee J.-H."/>
            <person name="Kwon K.K."/>
        </authorList>
    </citation>
    <scope>NUCLEOTIDE SEQUENCE [LARGE SCALE GENOMIC DNA]</scope>
    <source>
        <strain evidence="3 4">MCWD5</strain>
    </source>
</reference>
<dbReference type="EMBL" id="QRCT01000007">
    <property type="protein sequence ID" value="RDU25132.1"/>
    <property type="molecule type" value="Genomic_DNA"/>
</dbReference>
<dbReference type="OrthoDB" id="1854927at2"/>
<organism evidence="3 4">
    <name type="scientific">Anaerosacchariphilus polymeriproducens</name>
    <dbReference type="NCBI Taxonomy" id="1812858"/>
    <lineage>
        <taxon>Bacteria</taxon>
        <taxon>Bacillati</taxon>
        <taxon>Bacillota</taxon>
        <taxon>Clostridia</taxon>
        <taxon>Lachnospirales</taxon>
        <taxon>Lachnospiraceae</taxon>
        <taxon>Anaerosacchariphilus</taxon>
    </lineage>
</organism>
<keyword evidence="2" id="KW-0732">Signal</keyword>
<evidence type="ECO:0000256" key="2">
    <source>
        <dbReference type="SAM" id="SignalP"/>
    </source>
</evidence>
<feature type="signal peptide" evidence="2">
    <location>
        <begin position="1"/>
        <end position="26"/>
    </location>
</feature>
<evidence type="ECO:0000313" key="3">
    <source>
        <dbReference type="EMBL" id="RDU25132.1"/>
    </source>
</evidence>
<dbReference type="RefSeq" id="WP_115480340.1">
    <property type="nucleotide sequence ID" value="NZ_QRCT01000007.1"/>
</dbReference>
<evidence type="ECO:0000313" key="4">
    <source>
        <dbReference type="Proteomes" id="UP000255036"/>
    </source>
</evidence>
<keyword evidence="4" id="KW-1185">Reference proteome</keyword>
<name>A0A371B063_9FIRM</name>
<evidence type="ECO:0008006" key="5">
    <source>
        <dbReference type="Google" id="ProtNLM"/>
    </source>
</evidence>
<accession>A0A371B063</accession>
<comment type="caution">
    <text evidence="3">The sequence shown here is derived from an EMBL/GenBank/DDBJ whole genome shotgun (WGS) entry which is preliminary data.</text>
</comment>
<feature type="region of interest" description="Disordered" evidence="1">
    <location>
        <begin position="67"/>
        <end position="86"/>
    </location>
</feature>
<dbReference type="AlphaFoldDB" id="A0A371B063"/>
<dbReference type="Proteomes" id="UP000255036">
    <property type="component" value="Unassembled WGS sequence"/>
</dbReference>